<comment type="caution">
    <text evidence="1">The sequence shown here is derived from an EMBL/GenBank/DDBJ whole genome shotgun (WGS) entry which is preliminary data.</text>
</comment>
<name>A0A832W5V6_9EURY</name>
<sequence>MNRNKMGIGIFLLIMMVGIALIPAVGAQKGTAFESLDPKQVTLTLDQKPGVLYIPTNDIKINDLSTENATKKQATASLSGTIDENNFVILEGVITLDGKNVKVQLFGEATQVFIGWDVPKGAKPIYSKVDNMTMTR</sequence>
<dbReference type="AlphaFoldDB" id="A0A832W5V6"/>
<dbReference type="EMBL" id="DUJU01000004">
    <property type="protein sequence ID" value="HIH92569.1"/>
    <property type="molecule type" value="Genomic_DNA"/>
</dbReference>
<dbReference type="RefSeq" id="WP_011022922.1">
    <property type="nucleotide sequence ID" value="NZ_DUJU01000004.1"/>
</dbReference>
<proteinExistence type="predicted"/>
<organism evidence="1 2">
    <name type="scientific">Methanosarcina acetivorans</name>
    <dbReference type="NCBI Taxonomy" id="2214"/>
    <lineage>
        <taxon>Archaea</taxon>
        <taxon>Methanobacteriati</taxon>
        <taxon>Methanobacteriota</taxon>
        <taxon>Stenosarchaea group</taxon>
        <taxon>Methanomicrobia</taxon>
        <taxon>Methanosarcinales</taxon>
        <taxon>Methanosarcinaceae</taxon>
        <taxon>Methanosarcina</taxon>
    </lineage>
</organism>
<gene>
    <name evidence="1" type="ORF">HA338_00490</name>
</gene>
<dbReference type="GeneID" id="1474875"/>
<evidence type="ECO:0000313" key="1">
    <source>
        <dbReference type="EMBL" id="HIH92569.1"/>
    </source>
</evidence>
<dbReference type="Proteomes" id="UP000600774">
    <property type="component" value="Unassembled WGS sequence"/>
</dbReference>
<protein>
    <submittedName>
        <fullName evidence="1">Uncharacterized protein</fullName>
    </submittedName>
</protein>
<evidence type="ECO:0000313" key="2">
    <source>
        <dbReference type="Proteomes" id="UP000600774"/>
    </source>
</evidence>
<reference evidence="1" key="1">
    <citation type="journal article" date="2020" name="bioRxiv">
        <title>A rank-normalized archaeal taxonomy based on genome phylogeny resolves widespread incomplete and uneven classifications.</title>
        <authorList>
            <person name="Rinke C."/>
            <person name="Chuvochina M."/>
            <person name="Mussig A.J."/>
            <person name="Chaumeil P.-A."/>
            <person name="Waite D.W."/>
            <person name="Whitman W.B."/>
            <person name="Parks D.H."/>
            <person name="Hugenholtz P."/>
        </authorList>
    </citation>
    <scope>NUCLEOTIDE SEQUENCE</scope>
    <source>
        <strain evidence="1">UBA8876</strain>
    </source>
</reference>
<accession>A0A832W5V6</accession>